<gene>
    <name evidence="2" type="ORF">Sangu_0891600</name>
</gene>
<reference evidence="2" key="2">
    <citation type="journal article" date="2024" name="Plant">
        <title>Genomic evolution and insights into agronomic trait innovations of Sesamum species.</title>
        <authorList>
            <person name="Miao H."/>
            <person name="Wang L."/>
            <person name="Qu L."/>
            <person name="Liu H."/>
            <person name="Sun Y."/>
            <person name="Le M."/>
            <person name="Wang Q."/>
            <person name="Wei S."/>
            <person name="Zheng Y."/>
            <person name="Lin W."/>
            <person name="Duan Y."/>
            <person name="Cao H."/>
            <person name="Xiong S."/>
            <person name="Wang X."/>
            <person name="Wei L."/>
            <person name="Li C."/>
            <person name="Ma Q."/>
            <person name="Ju M."/>
            <person name="Zhao R."/>
            <person name="Li G."/>
            <person name="Mu C."/>
            <person name="Tian Q."/>
            <person name="Mei H."/>
            <person name="Zhang T."/>
            <person name="Gao T."/>
            <person name="Zhang H."/>
        </authorList>
    </citation>
    <scope>NUCLEOTIDE SEQUENCE</scope>
    <source>
        <strain evidence="2">G01</strain>
    </source>
</reference>
<protein>
    <submittedName>
        <fullName evidence="2">Secretory carrier-associated membrane protein 1</fullName>
    </submittedName>
</protein>
<comment type="caution">
    <text evidence="2">The sequence shown here is derived from an EMBL/GenBank/DDBJ whole genome shotgun (WGS) entry which is preliminary data.</text>
</comment>
<feature type="region of interest" description="Disordered" evidence="1">
    <location>
        <begin position="1"/>
        <end position="56"/>
    </location>
</feature>
<accession>A0AAW2PCX9</accession>
<proteinExistence type="predicted"/>
<evidence type="ECO:0000313" key="2">
    <source>
        <dbReference type="EMBL" id="KAL0353103.1"/>
    </source>
</evidence>
<reference evidence="2" key="1">
    <citation type="submission" date="2020-06" db="EMBL/GenBank/DDBJ databases">
        <authorList>
            <person name="Li T."/>
            <person name="Hu X."/>
            <person name="Zhang T."/>
            <person name="Song X."/>
            <person name="Zhang H."/>
            <person name="Dai N."/>
            <person name="Sheng W."/>
            <person name="Hou X."/>
            <person name="Wei L."/>
        </authorList>
    </citation>
    <scope>NUCLEOTIDE SEQUENCE</scope>
    <source>
        <strain evidence="2">G01</strain>
        <tissue evidence="2">Leaf</tissue>
    </source>
</reference>
<sequence>MAGRYDSNPFEEEEVNPFADGGGRGKASKQSTYTGSVPPVTNSRLSPLPPEPADFYNPTAPVDIPLDSASVDAIFSELFNLHLHTFSFSCHSFT</sequence>
<feature type="compositionally biased region" description="Polar residues" evidence="1">
    <location>
        <begin position="28"/>
        <end position="45"/>
    </location>
</feature>
<dbReference type="EMBL" id="JACGWK010000005">
    <property type="protein sequence ID" value="KAL0353103.1"/>
    <property type="molecule type" value="Genomic_DNA"/>
</dbReference>
<name>A0AAW2PCX9_9LAMI</name>
<dbReference type="AlphaFoldDB" id="A0AAW2PCX9"/>
<evidence type="ECO:0000256" key="1">
    <source>
        <dbReference type="SAM" id="MobiDB-lite"/>
    </source>
</evidence>
<organism evidence="2">
    <name type="scientific">Sesamum angustifolium</name>
    <dbReference type="NCBI Taxonomy" id="2727405"/>
    <lineage>
        <taxon>Eukaryota</taxon>
        <taxon>Viridiplantae</taxon>
        <taxon>Streptophyta</taxon>
        <taxon>Embryophyta</taxon>
        <taxon>Tracheophyta</taxon>
        <taxon>Spermatophyta</taxon>
        <taxon>Magnoliopsida</taxon>
        <taxon>eudicotyledons</taxon>
        <taxon>Gunneridae</taxon>
        <taxon>Pentapetalae</taxon>
        <taxon>asterids</taxon>
        <taxon>lamiids</taxon>
        <taxon>Lamiales</taxon>
        <taxon>Pedaliaceae</taxon>
        <taxon>Sesamum</taxon>
    </lineage>
</organism>